<organism evidence="1 2">
    <name type="scientific">Catellatospora coxensis</name>
    <dbReference type="NCBI Taxonomy" id="310354"/>
    <lineage>
        <taxon>Bacteria</taxon>
        <taxon>Bacillati</taxon>
        <taxon>Actinomycetota</taxon>
        <taxon>Actinomycetes</taxon>
        <taxon>Micromonosporales</taxon>
        <taxon>Micromonosporaceae</taxon>
        <taxon>Catellatospora</taxon>
    </lineage>
</organism>
<reference evidence="1 2" key="1">
    <citation type="submission" date="2021-01" db="EMBL/GenBank/DDBJ databases">
        <title>Whole genome shotgun sequence of Catellatospora coxensis NBRC 107359.</title>
        <authorList>
            <person name="Komaki H."/>
            <person name="Tamura T."/>
        </authorList>
    </citation>
    <scope>NUCLEOTIDE SEQUENCE [LARGE SCALE GENOMIC DNA]</scope>
    <source>
        <strain evidence="1 2">NBRC 107359</strain>
    </source>
</reference>
<gene>
    <name evidence="1" type="ORF">Cco03nite_04890</name>
</gene>
<dbReference type="RefSeq" id="WP_203688248.1">
    <property type="nucleotide sequence ID" value="NZ_BAAALC010000001.1"/>
</dbReference>
<keyword evidence="2" id="KW-1185">Reference proteome</keyword>
<evidence type="ECO:0000313" key="1">
    <source>
        <dbReference type="EMBL" id="GIG03789.1"/>
    </source>
</evidence>
<sequence>MTATAPPSAYTASWLLSGNREETRRNLASIATGMARNGILGQLSDQIIAALSDELARATDGLLDFDLGPLLQHGLQVSQALAAAGRATADNPGTVELVELAGHTVSVAHEPAVDIAVNGVVLATLALQLSVVIELKALLGRVTEGKLVELQVASCTATADLHCEGVRLAGGRAEMAPAYTKTLGRGLTLARAASLSPQAEDHADA</sequence>
<dbReference type="Proteomes" id="UP000630887">
    <property type="component" value="Unassembled WGS sequence"/>
</dbReference>
<protein>
    <submittedName>
        <fullName evidence="1">Uncharacterized protein</fullName>
    </submittedName>
</protein>
<proteinExistence type="predicted"/>
<name>A0A8J3KUU0_9ACTN</name>
<dbReference type="EMBL" id="BONI01000002">
    <property type="protein sequence ID" value="GIG03789.1"/>
    <property type="molecule type" value="Genomic_DNA"/>
</dbReference>
<evidence type="ECO:0000313" key="2">
    <source>
        <dbReference type="Proteomes" id="UP000630887"/>
    </source>
</evidence>
<dbReference type="AlphaFoldDB" id="A0A8J3KUU0"/>
<comment type="caution">
    <text evidence="1">The sequence shown here is derived from an EMBL/GenBank/DDBJ whole genome shotgun (WGS) entry which is preliminary data.</text>
</comment>
<accession>A0A8J3KUU0</accession>